<evidence type="ECO:0008006" key="3">
    <source>
        <dbReference type="Google" id="ProtNLM"/>
    </source>
</evidence>
<evidence type="ECO:0000313" key="2">
    <source>
        <dbReference type="EMBL" id="XBS90161.1"/>
    </source>
</evidence>
<dbReference type="InterPro" id="IPR028994">
    <property type="entry name" value="Integrin_alpha_N"/>
</dbReference>
<gene>
    <name evidence="2" type="ORF">ABNK63_00530</name>
</gene>
<name>A0AAU7QKR2_9GAMM</name>
<protein>
    <recommendedName>
        <fullName evidence="3">VCBS repeat-containing protein</fullName>
    </recommendedName>
</protein>
<feature type="chain" id="PRO_5043571502" description="VCBS repeat-containing protein" evidence="1">
    <location>
        <begin position="23"/>
        <end position="241"/>
    </location>
</feature>
<feature type="signal peptide" evidence="1">
    <location>
        <begin position="1"/>
        <end position="22"/>
    </location>
</feature>
<accession>A0AAU7QKR2</accession>
<keyword evidence="1" id="KW-0732">Signal</keyword>
<sequence length="241" mass="26116">MNRNGACWIAGLILVTSTCLLARGSPQDATLAAKHVSGSFRAVSEYVASLRLPRDWEVQTADGDLNGDGLPDAVVLTVGHGRCLTGQIHVLMRTTDQALVSSTFTDLGCNANLVASVAIKSGSIFVTMDTPKGADVRYQFRWNKGMFELIGLQAQFAEGGLNDEPFFASSTDFNLRTGNAVFKRDVDMGLSDSPAPVDKRPTRVHAKGPTCSIDRLKFELDFCVNKWKTGEATVSKLMLIR</sequence>
<dbReference type="EMBL" id="CP157948">
    <property type="protein sequence ID" value="XBS90161.1"/>
    <property type="molecule type" value="Genomic_DNA"/>
</dbReference>
<dbReference type="RefSeq" id="WP_350016367.1">
    <property type="nucleotide sequence ID" value="NZ_CP157948.1"/>
</dbReference>
<organism evidence="2">
    <name type="scientific">Rhodanobacter sp. IGA1.0</name>
    <dbReference type="NCBI Taxonomy" id="3158582"/>
    <lineage>
        <taxon>Bacteria</taxon>
        <taxon>Pseudomonadati</taxon>
        <taxon>Pseudomonadota</taxon>
        <taxon>Gammaproteobacteria</taxon>
        <taxon>Lysobacterales</taxon>
        <taxon>Rhodanobacteraceae</taxon>
        <taxon>Rhodanobacter</taxon>
    </lineage>
</organism>
<evidence type="ECO:0000256" key="1">
    <source>
        <dbReference type="SAM" id="SignalP"/>
    </source>
</evidence>
<proteinExistence type="predicted"/>
<dbReference type="SUPFAM" id="SSF69318">
    <property type="entry name" value="Integrin alpha N-terminal domain"/>
    <property type="match status" value="1"/>
</dbReference>
<reference evidence="2" key="1">
    <citation type="submission" date="2024-06" db="EMBL/GenBank/DDBJ databases">
        <authorList>
            <person name="Sun Y."/>
        </authorList>
    </citation>
    <scope>NUCLEOTIDE SEQUENCE</scope>
    <source>
        <strain evidence="2">IGA1.0</strain>
    </source>
</reference>
<dbReference type="AlphaFoldDB" id="A0AAU7QKR2"/>